<evidence type="ECO:0000313" key="4">
    <source>
        <dbReference type="Proteomes" id="UP001216638"/>
    </source>
</evidence>
<dbReference type="SUPFAM" id="SSF48350">
    <property type="entry name" value="GTPase activation domain, GAP"/>
    <property type="match status" value="1"/>
</dbReference>
<dbReference type="InterPro" id="IPR008936">
    <property type="entry name" value="Rho_GTPase_activation_prot"/>
</dbReference>
<organism evidence="3 4">
    <name type="scientific">Malassezia brasiliensis</name>
    <dbReference type="NCBI Taxonomy" id="1821822"/>
    <lineage>
        <taxon>Eukaryota</taxon>
        <taxon>Fungi</taxon>
        <taxon>Dikarya</taxon>
        <taxon>Basidiomycota</taxon>
        <taxon>Ustilaginomycotina</taxon>
        <taxon>Malasseziomycetes</taxon>
        <taxon>Malasseziales</taxon>
        <taxon>Malasseziaceae</taxon>
        <taxon>Malassezia</taxon>
    </lineage>
</organism>
<dbReference type="PANTHER" id="PTHR24216:SF65">
    <property type="entry name" value="PAXILLIN-LIKE PROTEIN 1"/>
    <property type="match status" value="1"/>
</dbReference>
<feature type="domain" description="Ras-GAP" evidence="2">
    <location>
        <begin position="1088"/>
        <end position="1250"/>
    </location>
</feature>
<dbReference type="Proteomes" id="UP001216638">
    <property type="component" value="Chromosome 4"/>
</dbReference>
<sequence length="2186" mass="223648">MSRKPSEPPRTPSPRYVWPGRRADGAARAPAPASPGPYVPAPTSQSATVRRCARQLLASVMAASFASLADAESEASLQVLVEESAHDSAVVVYECLNVIELFEVPPTLDHAQAGHRLYRLLCLVRVLDMCLARYVAAVSAPAPAPLLPDALVAHLLDTVCSLMQALLLFEGGALPLSGAEAVAPALSPSADADRTRAFNFGWKDTEAQRERECEYALLDAHEGVWPAQASPVGYFQLAPRVPPDDAWTTRADECDAPPRVVAAFLYRALARLVHYVGTAHPAHVAAVVCGALQRAPTTHDELRTAAEIRLMECAPLDLATVAPLAATALAALGKRALYPVVSVALRRALFAAPPHEAEWASGVFDALLPAADSHRRRTILWPTLAALLAWCPRKEHAAAHAVRGARRDAAPAKKALFAEALVHHLSASRLGLVAAYALCTACDGLARAPGAESRALGAALLTQAAPRVAEWVRAAAQLAPAEARLAARFLGLLLAADACRAAARALVHAAVQTVAGALLVVHALFAYEAADAPGAQARIDELVAGVAPALRAQLRAAPGAPPGAAWASELHPPGATLEQAYAHAVLHYALRRHARTGAPPLVEARDALALLDTGADALSTADAHVHHAAARVVAAHAPALDDVPRALLASSAARILHAPTHTALRHATHALAYLVPCVPRGAACDAQLTAPRVLGAAVFALCVLDAAVHRAALALGAALGAAVCATRAAPALVALVRTLPRGAGPDATVARVVAALDASAPAARVVLDALLARWQPLVAAPAGAERALRTYARVLACAADASCDALVAPLAALVLRGDAAASDAAHELLAAVPDALVERVVRRVRDTSVPDTRTTAARWLWLLDTVAHARASVPARGELAEMLAQCAECAAPAACPEARVRVCRTARALGPPTARAGGALALRILPWADAAHAEVRAAACAALGPLLAAPVEGSDALDASRDDAVRRRLALYVHGLLRAARRADGRDAEAAVGALAALLRRHPAHVQQTAARLVLRAHPAERAAVLRACAAAWDALPDTPAPPGSAAPGVFAPVPDALPHDVARALAHVATAPLEAALAGVVHDEGALVGALLGDEIARCADEASLLRANSPALAVASAFLRRALFVCTRHVVRAAAAHVGARDAPLDASTPAGRADVAAAADALVRALAHAAHAAPNDARRVCAAVRAHAVRRFPGPRAPHTALGALVLLRVVGPALATPASVHVALPDRAHARADLVLLSKVLLALAHGGFAPHHAALAPLNAHLRGAAPHVAAALDRLCAAAPAAAPAPRPAPLADRALLAAQLAEHAPRLVQTHPALADAVHAARAALAVPTPAERVARARDAAYTYDALRRMHRGRDAAALHAVCYDTHAADGRRVVCYAAARVAMHRADLAHLAHHVLHVLGAGGPCDVLVDLTGATEAHLPPLQWAVYVLEVAPPAVLAHVRTLVVLNAGTPVRHYLRAWAPVAWPGRVAFATSLAEVAPLAPAGVLPASTLALLPSAPPAAPADDAPGAECVVLHDGRTAPALATLRVLDTHVVLTTVHPVPLGTTTGRTCDVLALADVWVACEGDVVRLDTPTDTLALWHASAAPVPLRAAAAALLRAAAGDAAPAPAYPLPGAAPAPAVPSAAHAAAIVHTTLDLCARCGEGAGTSLAHLAPLLPRLAHAPHVDARALLAAALLGWAVCPALRATWAAGVWAPLAGASALYDAFLDACVAVAPTQHAAPLLHAVLDALAARALHDAAPAWRTVAALVPLCAVRTLVPPPAPRTELPVALGVALLLAPHSAFLHEACADALHHAVCVLQRDAPPHTYAPLLARLAHAWPTEAAPHAAQVPTALARAAHDVLACAAPGTEAELGRLVAIYATHGAVRAQALRVLAALPDGGARALRTAARALPSADADVAGAAAQCAAAHLGAAPHHAPALLWAGLALVQRGDAALLAPGTALAHAAAAHLGGADAAARLLAARHAPEAAALDAAYGVHAERDVGFALATVLRTPLTTPATARLARDTALHLLAVLARGDGVPDARQCGLLLALSFTQPRTRDEAARAARLAPPHSRDVWRTVPAGSAAPLALALGASLVPRVDDDARAPLCDYLLKASEASTTCAALLHGPLAPFLAEAAEAAAAVPALRTLQRRAAADGAGAPLLAQLGFAALLPHAPPPPAAAVRAWLERVVASL</sequence>
<protein>
    <recommendedName>
        <fullName evidence="2">Ras-GAP domain-containing protein</fullName>
    </recommendedName>
</protein>
<dbReference type="PROSITE" id="PS50018">
    <property type="entry name" value="RAS_GTPASE_ACTIV_2"/>
    <property type="match status" value="1"/>
</dbReference>
<reference evidence="3" key="1">
    <citation type="submission" date="2023-03" db="EMBL/GenBank/DDBJ databases">
        <title>Mating type loci evolution in Malassezia.</title>
        <authorList>
            <person name="Coelho M.A."/>
        </authorList>
    </citation>
    <scope>NUCLEOTIDE SEQUENCE</scope>
    <source>
        <strain evidence="3">CBS 14135</strain>
    </source>
</reference>
<dbReference type="Gene3D" id="3.40.525.10">
    <property type="entry name" value="CRAL-TRIO lipid binding domain"/>
    <property type="match status" value="1"/>
</dbReference>
<dbReference type="Gene3D" id="1.10.506.10">
    <property type="entry name" value="GTPase Activation - p120gap, domain 1"/>
    <property type="match status" value="1"/>
</dbReference>
<dbReference type="InterPro" id="IPR001936">
    <property type="entry name" value="RasGAP_dom"/>
</dbReference>
<dbReference type="EMBL" id="CP119954">
    <property type="protein sequence ID" value="WFC96706.1"/>
    <property type="molecule type" value="Genomic_DNA"/>
</dbReference>
<evidence type="ECO:0000313" key="3">
    <source>
        <dbReference type="EMBL" id="WFC96706.1"/>
    </source>
</evidence>
<dbReference type="Pfam" id="PF13716">
    <property type="entry name" value="CRAL_TRIO_2"/>
    <property type="match status" value="1"/>
</dbReference>
<proteinExistence type="predicted"/>
<feature type="region of interest" description="Disordered" evidence="1">
    <location>
        <begin position="1"/>
        <end position="44"/>
    </location>
</feature>
<dbReference type="GO" id="GO:0006508">
    <property type="term" value="P:proteolysis"/>
    <property type="evidence" value="ECO:0007669"/>
    <property type="project" value="InterPro"/>
</dbReference>
<dbReference type="InterPro" id="IPR036865">
    <property type="entry name" value="CRAL-TRIO_dom_sf"/>
</dbReference>
<dbReference type="GO" id="GO:0004190">
    <property type="term" value="F:aspartic-type endopeptidase activity"/>
    <property type="evidence" value="ECO:0007669"/>
    <property type="project" value="InterPro"/>
</dbReference>
<name>A0AAF0IR50_9BASI</name>
<accession>A0AAF0IR50</accession>
<dbReference type="PROSITE" id="PS00141">
    <property type="entry name" value="ASP_PROTEASE"/>
    <property type="match status" value="1"/>
</dbReference>
<dbReference type="InterPro" id="IPR001969">
    <property type="entry name" value="Aspartic_peptidase_AS"/>
</dbReference>
<keyword evidence="4" id="KW-1185">Reference proteome</keyword>
<gene>
    <name evidence="3" type="ORF">MBRA1_003369</name>
</gene>
<dbReference type="PANTHER" id="PTHR24216">
    <property type="entry name" value="PAXILLIN-RELATED"/>
    <property type="match status" value="1"/>
</dbReference>
<evidence type="ECO:0000259" key="2">
    <source>
        <dbReference type="PROSITE" id="PS50018"/>
    </source>
</evidence>
<dbReference type="InterPro" id="IPR001251">
    <property type="entry name" value="CRAL-TRIO_dom"/>
</dbReference>
<evidence type="ECO:0000256" key="1">
    <source>
        <dbReference type="SAM" id="MobiDB-lite"/>
    </source>
</evidence>